<dbReference type="InterPro" id="IPR011836">
    <property type="entry name" value="YhdP"/>
</dbReference>
<accession>W5YVT5</accession>
<proteinExistence type="predicted"/>
<dbReference type="EMBL" id="CP007152">
    <property type="protein sequence ID" value="AHI32944.1"/>
    <property type="molecule type" value="Genomic_DNA"/>
</dbReference>
<dbReference type="Proteomes" id="UP000035081">
    <property type="component" value="Chromosome"/>
</dbReference>
<dbReference type="KEGG" id="msr:AU15_00870"/>
<evidence type="ECO:0000313" key="4">
    <source>
        <dbReference type="Proteomes" id="UP000035081"/>
    </source>
</evidence>
<sequence>MLSRGNSESGDEQEPEQQAQTFRDLGLGNWPDVDVRIAALNMDGENAGSWSFQLRPEATQLLVQDIVGTLKSLTLTGELSWSIAAGREITRFTGDINGKSLADLDTLVGAEIPFRSKNTAVKLDIDWPGRPDQFDVSGLSGSVSVRFDDGVILEGNNTAQLFRVFNLLNADTLWRRLKLDFSDLYEAGVAFDAISGKASMINGLLTLDPELQVVGPSGAFKLTGTSNMIEETLDMRMVVVLPLTQNLPLAALLMGAGAPIGGALFVLDKVLGDPLSKLTSATYSVSGSWDEPDVRLRRVFDTGN</sequence>
<feature type="domain" description="YhdP central" evidence="2">
    <location>
        <begin position="10"/>
        <end position="294"/>
    </location>
</feature>
<dbReference type="PANTHER" id="PTHR38690">
    <property type="entry name" value="PROTEASE-RELATED"/>
    <property type="match status" value="1"/>
</dbReference>
<feature type="region of interest" description="Disordered" evidence="1">
    <location>
        <begin position="1"/>
        <end position="27"/>
    </location>
</feature>
<evidence type="ECO:0000259" key="2">
    <source>
        <dbReference type="Pfam" id="PF13116"/>
    </source>
</evidence>
<reference evidence="3 4" key="1">
    <citation type="journal article" date="2014" name="Genome Announc.">
        <title>Draft Genome Sequences of Marinobacter similis A3d10T and Marinobacter salarius R9SW1T.</title>
        <authorList>
            <person name="Ivanova E.P."/>
            <person name="Ng H.J."/>
            <person name="Webb H.K."/>
            <person name="Feng G."/>
            <person name="Oshima K."/>
            <person name="Hattori M."/>
            <person name="Ohkuma M."/>
            <person name="Sergeev A.F."/>
            <person name="Mikhailov V.V."/>
            <person name="Crawford R.J."/>
            <person name="Sawabe T."/>
        </authorList>
    </citation>
    <scope>NUCLEOTIDE SEQUENCE [LARGE SCALE GENOMIC DNA]</scope>
    <source>
        <strain evidence="4">A3d10 and R9SW1</strain>
    </source>
</reference>
<name>W5YVT5_9GAMM</name>
<dbReference type="HOGENOM" id="CLU_076783_0_0_6"/>
<organism evidence="3 4">
    <name type="scientific">Marinobacter salarius</name>
    <dbReference type="NCBI Taxonomy" id="1420917"/>
    <lineage>
        <taxon>Bacteria</taxon>
        <taxon>Pseudomonadati</taxon>
        <taxon>Pseudomonadota</taxon>
        <taxon>Gammaproteobacteria</taxon>
        <taxon>Pseudomonadales</taxon>
        <taxon>Marinobacteraceae</taxon>
        <taxon>Marinobacter</taxon>
    </lineage>
</organism>
<dbReference type="Pfam" id="PF13116">
    <property type="entry name" value="YhdP"/>
    <property type="match status" value="1"/>
</dbReference>
<evidence type="ECO:0000313" key="3">
    <source>
        <dbReference type="EMBL" id="AHI32944.1"/>
    </source>
</evidence>
<evidence type="ECO:0000256" key="1">
    <source>
        <dbReference type="SAM" id="MobiDB-lite"/>
    </source>
</evidence>
<protein>
    <recommendedName>
        <fullName evidence="2">YhdP central domain-containing protein</fullName>
    </recommendedName>
</protein>
<dbReference type="InterPro" id="IPR025263">
    <property type="entry name" value="YhdP_central"/>
</dbReference>
<gene>
    <name evidence="3" type="ORF">AU15_00870</name>
</gene>
<dbReference type="PANTHER" id="PTHR38690:SF1">
    <property type="entry name" value="PROTEASE"/>
    <property type="match status" value="1"/>
</dbReference>
<dbReference type="AlphaFoldDB" id="W5YVT5"/>